<reference evidence="2 3" key="1">
    <citation type="submission" date="2023-10" db="EMBL/GenBank/DDBJ databases">
        <title>Virgibacillus halophilus 5B73C genome.</title>
        <authorList>
            <person name="Miliotis G."/>
            <person name="Sengupta P."/>
            <person name="Hameed A."/>
            <person name="Chuvochina M."/>
            <person name="Mcdonagh F."/>
            <person name="Simpson A.C."/>
            <person name="Singh N.K."/>
            <person name="Rekha P.D."/>
            <person name="Raman K."/>
            <person name="Hugenholtz P."/>
            <person name="Venkateswaran K."/>
        </authorList>
    </citation>
    <scope>NUCLEOTIDE SEQUENCE [LARGE SCALE GENOMIC DNA]</scope>
    <source>
        <strain evidence="2 3">5B73C</strain>
    </source>
</reference>
<protein>
    <submittedName>
        <fullName evidence="2">DUF2953 domain-containing protein</fullName>
    </submittedName>
</protein>
<comment type="caution">
    <text evidence="2">The sequence shown here is derived from an EMBL/GenBank/DDBJ whole genome shotgun (WGS) entry which is preliminary data.</text>
</comment>
<dbReference type="EMBL" id="JAWDIP010000004">
    <property type="protein sequence ID" value="MDY0396978.1"/>
    <property type="molecule type" value="Genomic_DNA"/>
</dbReference>
<evidence type="ECO:0000313" key="2">
    <source>
        <dbReference type="EMBL" id="MDY0396978.1"/>
    </source>
</evidence>
<dbReference type="Pfam" id="PF11167">
    <property type="entry name" value="DUF2953"/>
    <property type="match status" value="1"/>
</dbReference>
<keyword evidence="1" id="KW-0812">Transmembrane</keyword>
<evidence type="ECO:0000256" key="1">
    <source>
        <dbReference type="SAM" id="Phobius"/>
    </source>
</evidence>
<keyword evidence="3" id="KW-1185">Reference proteome</keyword>
<keyword evidence="1" id="KW-1133">Transmembrane helix</keyword>
<dbReference type="Proteomes" id="UP001281447">
    <property type="component" value="Unassembled WGS sequence"/>
</dbReference>
<evidence type="ECO:0000313" key="3">
    <source>
        <dbReference type="Proteomes" id="UP001281447"/>
    </source>
</evidence>
<dbReference type="InterPro" id="IPR021338">
    <property type="entry name" value="DUF2953"/>
</dbReference>
<proteinExistence type="predicted"/>
<accession>A0ABU5CCD0</accession>
<gene>
    <name evidence="2" type="ORF">RWE15_25215</name>
</gene>
<keyword evidence="1" id="KW-0472">Membrane</keyword>
<feature type="transmembrane region" description="Helical" evidence="1">
    <location>
        <begin position="6"/>
        <end position="25"/>
    </location>
</feature>
<sequence length="197" mass="22703">MLLVFGIILVLISIIVLVFVLLSHVHIHIQYKYANLVFVWEITMRFYGMEIRHYEGSSESGEDEKYLAELIHNALNQSDFHSLFTEMKRKINKYYLLLNALLPKVRVRKLYWQTKFGTGDACSTGILAGVLWSMKGSAGAFIQEKCNVEKQPQIGISPYFQTRGLQSELDCIATIKMGKAIRMRKQFKQIMMQQQSG</sequence>
<organism evidence="2 3">
    <name type="scientific">Tigheibacillus halophilus</name>
    <dbReference type="NCBI Taxonomy" id="361280"/>
    <lineage>
        <taxon>Bacteria</taxon>
        <taxon>Bacillati</taxon>
        <taxon>Bacillota</taxon>
        <taxon>Bacilli</taxon>
        <taxon>Bacillales</taxon>
        <taxon>Bacillaceae</taxon>
        <taxon>Tigheibacillus</taxon>
    </lineage>
</organism>
<name>A0ABU5CCD0_9BACI</name>
<dbReference type="RefSeq" id="WP_390357211.1">
    <property type="nucleotide sequence ID" value="NZ_JBHUIZ010000014.1"/>
</dbReference>